<dbReference type="GO" id="GO:0006397">
    <property type="term" value="P:mRNA processing"/>
    <property type="evidence" value="ECO:0007669"/>
    <property type="project" value="UniProtKB-KW"/>
</dbReference>
<feature type="region of interest" description="Disordered" evidence="3">
    <location>
        <begin position="333"/>
        <end position="361"/>
    </location>
</feature>
<dbReference type="GO" id="GO:0008270">
    <property type="term" value="F:zinc ion binding"/>
    <property type="evidence" value="ECO:0007669"/>
    <property type="project" value="UniProtKB-KW"/>
</dbReference>
<evidence type="ECO:0000256" key="3">
    <source>
        <dbReference type="SAM" id="MobiDB-lite"/>
    </source>
</evidence>
<name>A0A8H5CSW1_9AGAR</name>
<organism evidence="5 6">
    <name type="scientific">Leucocoprinus leucothites</name>
    <dbReference type="NCBI Taxonomy" id="201217"/>
    <lineage>
        <taxon>Eukaryota</taxon>
        <taxon>Fungi</taxon>
        <taxon>Dikarya</taxon>
        <taxon>Basidiomycota</taxon>
        <taxon>Agaricomycotina</taxon>
        <taxon>Agaricomycetes</taxon>
        <taxon>Agaricomycetidae</taxon>
        <taxon>Agaricales</taxon>
        <taxon>Agaricineae</taxon>
        <taxon>Agaricaceae</taxon>
        <taxon>Leucocoprinus</taxon>
    </lineage>
</organism>
<accession>A0A8H5CSW1</accession>
<dbReference type="InterPro" id="IPR036875">
    <property type="entry name" value="Znf_CCHC_sf"/>
</dbReference>
<dbReference type="Proteomes" id="UP000559027">
    <property type="component" value="Unassembled WGS sequence"/>
</dbReference>
<dbReference type="AlphaFoldDB" id="A0A8H5CSW1"/>
<evidence type="ECO:0000313" key="6">
    <source>
        <dbReference type="Proteomes" id="UP000559027"/>
    </source>
</evidence>
<dbReference type="Gene3D" id="4.10.60.10">
    <property type="entry name" value="Zinc finger, CCHC-type"/>
    <property type="match status" value="1"/>
</dbReference>
<feature type="region of interest" description="Disordered" evidence="3">
    <location>
        <begin position="381"/>
        <end position="401"/>
    </location>
</feature>
<evidence type="ECO:0000313" key="5">
    <source>
        <dbReference type="EMBL" id="KAF5346998.1"/>
    </source>
</evidence>
<keyword evidence="6" id="KW-1185">Reference proteome</keyword>
<dbReference type="SMART" id="SM00343">
    <property type="entry name" value="ZnF_C2HC"/>
    <property type="match status" value="1"/>
</dbReference>
<sequence length="524" mass="60600">MFTKSVDTISEGHSTYAEANDQPLCNFRMLNLTTSTRQNPLLSKPSQSKPRKCLHKDLPPLPPIHNQNPKLLTDHKEKDHQWNPTNHTEDLKPWQQTRLDIGQTIQNTMSINQYNKVLKGKDRLEIQTEEEVEEVEEDSLDNHNKIHKTITEELNMTYPESSMALLKITKDGKRNFHSTSWQTVINSHPIMTSSSVHSTTWEKEHVSGEEIFLPIICKMEYLPSVLLKHFGKPWINCSYPSTKAKVSSENGLHSNNCKDPLKPISWSSESWLTELESEKPNNSSINSKKVLTQALQSAQFQSIQETTWRNDSWWHAQQKKLKEWRQTIIEDTPRYTPKERWQNQKGSQGYIPPQPNRDPNAMDVDAMEALLQNFVISQGYQQNNDSSSDESKDNDEDHQENVKQSILQAFDMILSSHQKESLRKGTCFECKQTGHFARDCPKHRACLLKIPRNSQSKNAKHKRPVSPRKPCNNDKKNQRCFQSMQLNEIIQSIPDNEEVVNVYNEHADQPGFIHQEIQDFASDD</sequence>
<dbReference type="GO" id="GO:0003676">
    <property type="term" value="F:nucleic acid binding"/>
    <property type="evidence" value="ECO:0007669"/>
    <property type="project" value="InterPro"/>
</dbReference>
<feature type="domain" description="CCHC-type" evidence="4">
    <location>
        <begin position="427"/>
        <end position="442"/>
    </location>
</feature>
<protein>
    <recommendedName>
        <fullName evidence="4">CCHC-type domain-containing protein</fullName>
    </recommendedName>
</protein>
<evidence type="ECO:0000256" key="2">
    <source>
        <dbReference type="PROSITE-ProRule" id="PRU00047"/>
    </source>
</evidence>
<feature type="region of interest" description="Disordered" evidence="3">
    <location>
        <begin position="454"/>
        <end position="476"/>
    </location>
</feature>
<dbReference type="PROSITE" id="PS50158">
    <property type="entry name" value="ZF_CCHC"/>
    <property type="match status" value="1"/>
</dbReference>
<reference evidence="5 6" key="1">
    <citation type="journal article" date="2020" name="ISME J.">
        <title>Uncovering the hidden diversity of litter-decomposition mechanisms in mushroom-forming fungi.</title>
        <authorList>
            <person name="Floudas D."/>
            <person name="Bentzer J."/>
            <person name="Ahren D."/>
            <person name="Johansson T."/>
            <person name="Persson P."/>
            <person name="Tunlid A."/>
        </authorList>
    </citation>
    <scope>NUCLEOTIDE SEQUENCE [LARGE SCALE GENOMIC DNA]</scope>
    <source>
        <strain evidence="5 6">CBS 146.42</strain>
    </source>
</reference>
<dbReference type="EMBL" id="JAACJO010000028">
    <property type="protein sequence ID" value="KAF5346998.1"/>
    <property type="molecule type" value="Genomic_DNA"/>
</dbReference>
<keyword evidence="2" id="KW-0479">Metal-binding</keyword>
<keyword evidence="1" id="KW-0507">mRNA processing</keyword>
<evidence type="ECO:0000256" key="1">
    <source>
        <dbReference type="ARBA" id="ARBA00022664"/>
    </source>
</evidence>
<comment type="caution">
    <text evidence="5">The sequence shown here is derived from an EMBL/GenBank/DDBJ whole genome shotgun (WGS) entry which is preliminary data.</text>
</comment>
<keyword evidence="2" id="KW-0862">Zinc</keyword>
<proteinExistence type="predicted"/>
<keyword evidence="2" id="KW-0863">Zinc-finger</keyword>
<dbReference type="Pfam" id="PF00098">
    <property type="entry name" value="zf-CCHC"/>
    <property type="match status" value="1"/>
</dbReference>
<dbReference type="OrthoDB" id="3131988at2759"/>
<feature type="compositionally biased region" description="Basic and acidic residues" evidence="3">
    <location>
        <begin position="333"/>
        <end position="342"/>
    </location>
</feature>
<dbReference type="SUPFAM" id="SSF57756">
    <property type="entry name" value="Retrovirus zinc finger-like domains"/>
    <property type="match status" value="1"/>
</dbReference>
<evidence type="ECO:0000259" key="4">
    <source>
        <dbReference type="PROSITE" id="PS50158"/>
    </source>
</evidence>
<gene>
    <name evidence="5" type="ORF">D9756_011023</name>
</gene>
<dbReference type="InterPro" id="IPR001878">
    <property type="entry name" value="Znf_CCHC"/>
</dbReference>